<evidence type="ECO:0000313" key="1">
    <source>
        <dbReference type="EMBL" id="MED6192908.1"/>
    </source>
</evidence>
<accession>A0ABU6X8I6</accession>
<gene>
    <name evidence="1" type="ORF">PIB30_014242</name>
</gene>
<keyword evidence="2" id="KW-1185">Reference proteome</keyword>
<protein>
    <submittedName>
        <fullName evidence="1">Uncharacterized protein</fullName>
    </submittedName>
</protein>
<organism evidence="1 2">
    <name type="scientific">Stylosanthes scabra</name>
    <dbReference type="NCBI Taxonomy" id="79078"/>
    <lineage>
        <taxon>Eukaryota</taxon>
        <taxon>Viridiplantae</taxon>
        <taxon>Streptophyta</taxon>
        <taxon>Embryophyta</taxon>
        <taxon>Tracheophyta</taxon>
        <taxon>Spermatophyta</taxon>
        <taxon>Magnoliopsida</taxon>
        <taxon>eudicotyledons</taxon>
        <taxon>Gunneridae</taxon>
        <taxon>Pentapetalae</taxon>
        <taxon>rosids</taxon>
        <taxon>fabids</taxon>
        <taxon>Fabales</taxon>
        <taxon>Fabaceae</taxon>
        <taxon>Papilionoideae</taxon>
        <taxon>50 kb inversion clade</taxon>
        <taxon>dalbergioids sensu lato</taxon>
        <taxon>Dalbergieae</taxon>
        <taxon>Pterocarpus clade</taxon>
        <taxon>Stylosanthes</taxon>
    </lineage>
</organism>
<name>A0ABU6X8I6_9FABA</name>
<proteinExistence type="predicted"/>
<sequence>MPNLVFGRQIHARRCEIEPWRPWSAFWRQNAKSMKEKKPRRKNTIWCLDAKSMQFMKEEELRCLGLLFGVWMPNPRKRRRSRCQNANFSVWTPICMPGALDCKITSKRLVPHRDDKAMIHKLTRMRNRFSDL</sequence>
<dbReference type="EMBL" id="JASCZI010211486">
    <property type="protein sequence ID" value="MED6192908.1"/>
    <property type="molecule type" value="Genomic_DNA"/>
</dbReference>
<reference evidence="1 2" key="1">
    <citation type="journal article" date="2023" name="Plants (Basel)">
        <title>Bridging the Gap: Combining Genomics and Transcriptomics Approaches to Understand Stylosanthes scabra, an Orphan Legume from the Brazilian Caatinga.</title>
        <authorList>
            <person name="Ferreira-Neto J.R.C."/>
            <person name="da Silva M.D."/>
            <person name="Binneck E."/>
            <person name="de Melo N.F."/>
            <person name="da Silva R.H."/>
            <person name="de Melo A.L.T.M."/>
            <person name="Pandolfi V."/>
            <person name="Bustamante F.O."/>
            <person name="Brasileiro-Vidal A.C."/>
            <person name="Benko-Iseppon A.M."/>
        </authorList>
    </citation>
    <scope>NUCLEOTIDE SEQUENCE [LARGE SCALE GENOMIC DNA]</scope>
    <source>
        <tissue evidence="1">Leaves</tissue>
    </source>
</reference>
<evidence type="ECO:0000313" key="2">
    <source>
        <dbReference type="Proteomes" id="UP001341840"/>
    </source>
</evidence>
<comment type="caution">
    <text evidence="1">The sequence shown here is derived from an EMBL/GenBank/DDBJ whole genome shotgun (WGS) entry which is preliminary data.</text>
</comment>
<dbReference type="Proteomes" id="UP001341840">
    <property type="component" value="Unassembled WGS sequence"/>
</dbReference>